<evidence type="ECO:0000313" key="14">
    <source>
        <dbReference type="EMBL" id="MFC7338983.1"/>
    </source>
</evidence>
<evidence type="ECO:0000256" key="1">
    <source>
        <dbReference type="ARBA" id="ARBA00001936"/>
    </source>
</evidence>
<comment type="cofactor">
    <cofactor evidence="2">
        <name>Co(2+)</name>
        <dbReference type="ChEBI" id="CHEBI:48828"/>
    </cofactor>
</comment>
<dbReference type="InterPro" id="IPR002816">
    <property type="entry name" value="TraB/PrgY/GumN_fam"/>
</dbReference>
<keyword evidence="11" id="KW-0472">Membrane</keyword>
<keyword evidence="9" id="KW-1133">Transmembrane helix</keyword>
<dbReference type="Proteomes" id="UP001596472">
    <property type="component" value="Unassembled WGS sequence"/>
</dbReference>
<organism evidence="14 15">
    <name type="scientific">Haloferula chungangensis</name>
    <dbReference type="NCBI Taxonomy" id="1048331"/>
    <lineage>
        <taxon>Bacteria</taxon>
        <taxon>Pseudomonadati</taxon>
        <taxon>Verrucomicrobiota</taxon>
        <taxon>Verrucomicrobiia</taxon>
        <taxon>Verrucomicrobiales</taxon>
        <taxon>Verrucomicrobiaceae</taxon>
        <taxon>Haloferula</taxon>
    </lineage>
</organism>
<keyword evidence="15" id="KW-1185">Reference proteome</keyword>
<evidence type="ECO:0000256" key="3">
    <source>
        <dbReference type="ARBA" id="ARBA00004479"/>
    </source>
</evidence>
<dbReference type="InterPro" id="IPR040230">
    <property type="entry name" value="TIKI1/2-like"/>
</dbReference>
<dbReference type="CDD" id="cd14789">
    <property type="entry name" value="Tiki"/>
    <property type="match status" value="1"/>
</dbReference>
<proteinExistence type="predicted"/>
<evidence type="ECO:0000256" key="10">
    <source>
        <dbReference type="ARBA" id="ARBA00023049"/>
    </source>
</evidence>
<evidence type="ECO:0000256" key="4">
    <source>
        <dbReference type="ARBA" id="ARBA00022670"/>
    </source>
</evidence>
<evidence type="ECO:0000256" key="6">
    <source>
        <dbReference type="ARBA" id="ARBA00022723"/>
    </source>
</evidence>
<reference evidence="15" key="1">
    <citation type="journal article" date="2019" name="Int. J. Syst. Evol. Microbiol.">
        <title>The Global Catalogue of Microorganisms (GCM) 10K type strain sequencing project: providing services to taxonomists for standard genome sequencing and annotation.</title>
        <authorList>
            <consortium name="The Broad Institute Genomics Platform"/>
            <consortium name="The Broad Institute Genome Sequencing Center for Infectious Disease"/>
            <person name="Wu L."/>
            <person name="Ma J."/>
        </authorList>
    </citation>
    <scope>NUCLEOTIDE SEQUENCE [LARGE SCALE GENOMIC DNA]</scope>
    <source>
        <strain evidence="15">CGMCC 4.1467</strain>
    </source>
</reference>
<dbReference type="PANTHER" id="PTHR31120">
    <property type="entry name" value="METALLOPROTEASE TIKI"/>
    <property type="match status" value="1"/>
</dbReference>
<keyword evidence="4" id="KW-0645">Protease</keyword>
<dbReference type="EMBL" id="JBHTBS010000011">
    <property type="protein sequence ID" value="MFC7338983.1"/>
    <property type="molecule type" value="Genomic_DNA"/>
</dbReference>
<evidence type="ECO:0000256" key="11">
    <source>
        <dbReference type="ARBA" id="ARBA00023136"/>
    </source>
</evidence>
<dbReference type="RefSeq" id="WP_379715021.1">
    <property type="nucleotide sequence ID" value="NZ_JBHTBS010000011.1"/>
</dbReference>
<dbReference type="PANTHER" id="PTHR31120:SF6">
    <property type="entry name" value="METALLOPROTEASE TIKI HOMOLOG"/>
    <property type="match status" value="1"/>
</dbReference>
<comment type="cofactor">
    <cofactor evidence="1">
        <name>Mn(2+)</name>
        <dbReference type="ChEBI" id="CHEBI:29035"/>
    </cofactor>
</comment>
<accession>A0ABW2LCB2</accession>
<evidence type="ECO:0000256" key="12">
    <source>
        <dbReference type="ARBA" id="ARBA00023180"/>
    </source>
</evidence>
<keyword evidence="12" id="KW-0325">Glycoprotein</keyword>
<evidence type="ECO:0000313" key="15">
    <source>
        <dbReference type="Proteomes" id="UP001596472"/>
    </source>
</evidence>
<evidence type="ECO:0000256" key="8">
    <source>
        <dbReference type="ARBA" id="ARBA00022801"/>
    </source>
</evidence>
<keyword evidence="8" id="KW-0378">Hydrolase</keyword>
<sequence length="310" mass="34144">MKKFTRFLCLGLLALAPLGLSAADEKKHPDKPLLWKIEGKGMKEPSWLFGTIHIGQGPIATLHPAAEKAFDGADAVYTEVPMDMATQIGLAKHFIRSDGKTLADSIGAELSKQLDTELKAINPALDSTPFQALKTWTIAVTLPMLEFQVSGTQALDMIIWERASKAGKTTGAIEKPEDQFGIFDDLTEGEQVVFLAESVRTQKEARESGENPTLALVDAYILGDEAKIQAEMERQINEMAKGEHKELGEKLLKRLLEDRNKNMAKFIAEKLSSEADSSHFFAVGAGHYIGKDNVCELLTKKGYKVTRIEK</sequence>
<protein>
    <submittedName>
        <fullName evidence="14">TraB/GumN family protein</fullName>
    </submittedName>
</protein>
<evidence type="ECO:0000256" key="9">
    <source>
        <dbReference type="ARBA" id="ARBA00022989"/>
    </source>
</evidence>
<comment type="caution">
    <text evidence="14">The sequence shown here is derived from an EMBL/GenBank/DDBJ whole genome shotgun (WGS) entry which is preliminary data.</text>
</comment>
<evidence type="ECO:0000256" key="7">
    <source>
        <dbReference type="ARBA" id="ARBA00022729"/>
    </source>
</evidence>
<keyword evidence="6" id="KW-0479">Metal-binding</keyword>
<evidence type="ECO:0000256" key="5">
    <source>
        <dbReference type="ARBA" id="ARBA00022692"/>
    </source>
</evidence>
<keyword evidence="7 13" id="KW-0732">Signal</keyword>
<comment type="subcellular location">
    <subcellularLocation>
        <location evidence="3">Membrane</location>
        <topology evidence="3">Single-pass type I membrane protein</topology>
    </subcellularLocation>
</comment>
<keyword evidence="10" id="KW-0482">Metalloprotease</keyword>
<name>A0ABW2LCB2_9BACT</name>
<evidence type="ECO:0000256" key="13">
    <source>
        <dbReference type="SAM" id="SignalP"/>
    </source>
</evidence>
<gene>
    <name evidence="14" type="ORF">ACFQY0_17430</name>
</gene>
<feature type="chain" id="PRO_5045968194" evidence="13">
    <location>
        <begin position="23"/>
        <end position="310"/>
    </location>
</feature>
<evidence type="ECO:0000256" key="2">
    <source>
        <dbReference type="ARBA" id="ARBA00001941"/>
    </source>
</evidence>
<dbReference type="Pfam" id="PF01963">
    <property type="entry name" value="TraB_PrgY_gumN"/>
    <property type="match status" value="1"/>
</dbReference>
<keyword evidence="5" id="KW-0812">Transmembrane</keyword>
<feature type="signal peptide" evidence="13">
    <location>
        <begin position="1"/>
        <end position="22"/>
    </location>
</feature>